<accession>G3BM43</accession>
<protein>
    <submittedName>
        <fullName evidence="2">Hypothetical membrane protein</fullName>
    </submittedName>
</protein>
<feature type="transmembrane region" description="Helical" evidence="1">
    <location>
        <begin position="5"/>
        <end position="24"/>
    </location>
</feature>
<dbReference type="KEGG" id="vg:11258158"/>
<dbReference type="RefSeq" id="YP_004893984.1">
    <property type="nucleotide sequence ID" value="NC_016071.1"/>
</dbReference>
<proteinExistence type="predicted"/>
<keyword evidence="1" id="KW-1133">Transmembrane helix</keyword>
<name>G3BM43_9CAUD</name>
<organism evidence="2 3">
    <name type="scientific">Salmonella phage PVPSE1</name>
    <dbReference type="NCBI Taxonomy" id="889338"/>
    <lineage>
        <taxon>Viruses</taxon>
        <taxon>Duplodnaviria</taxon>
        <taxon>Heunggongvirae</taxon>
        <taxon>Uroviricota</taxon>
        <taxon>Caudoviricetes</taxon>
        <taxon>Vequintavirinae</taxon>
        <taxon>Seunavirus</taxon>
        <taxon>Seunavirus PVPSE1</taxon>
    </lineage>
</organism>
<keyword evidence="1" id="KW-0472">Membrane</keyword>
<keyword evidence="3" id="KW-1185">Reference proteome</keyword>
<dbReference type="GeneID" id="11258158"/>
<evidence type="ECO:0000313" key="3">
    <source>
        <dbReference type="Proteomes" id="UP000008530"/>
    </source>
</evidence>
<reference evidence="2 3" key="1">
    <citation type="journal article" date="2011" name="J. Virol.">
        <title>Genomic and proteomic characterization of the broad host range Salmonella phage PVP-SE1 - The creation of a new phage genus.</title>
        <authorList>
            <person name="Santos S.B."/>
            <person name="Kropinski A.M."/>
            <person name="Ceyssens P.J."/>
            <person name="Ackermann H.W."/>
            <person name="Villegas A."/>
            <person name="Lavigne R."/>
            <person name="Krylov V.N."/>
            <person name="Carvalho C.M."/>
            <person name="Ferreira E.C."/>
            <person name="Azeredo J."/>
        </authorList>
    </citation>
    <scope>NUCLEOTIDE SEQUENCE [LARGE SCALE GENOMIC DNA]</scope>
    <source>
        <strain evidence="2">PVP-SE1</strain>
    </source>
</reference>
<dbReference type="Proteomes" id="UP000008530">
    <property type="component" value="Segment"/>
</dbReference>
<evidence type="ECO:0000256" key="1">
    <source>
        <dbReference type="SAM" id="Phobius"/>
    </source>
</evidence>
<evidence type="ECO:0000313" key="2">
    <source>
        <dbReference type="EMBL" id="ADP02573.1"/>
    </source>
</evidence>
<keyword evidence="1" id="KW-0812">Transmembrane</keyword>
<dbReference type="EMBL" id="GU070616">
    <property type="protein sequence ID" value="ADP02573.1"/>
    <property type="molecule type" value="Genomic_DNA"/>
</dbReference>
<sequence>MIYRIVNIVIHALAFCVVMFGVYVGLDMKIYPVMYACAACALVAGWFLTKHIMGDERFSEMLFRFSHLIWRT</sequence>
<feature type="transmembrane region" description="Helical" evidence="1">
    <location>
        <begin position="30"/>
        <end position="49"/>
    </location>
</feature>
<gene>
    <name evidence="2" type="primary">177</name>
</gene>